<dbReference type="EMBL" id="AOFT01000003">
    <property type="protein sequence ID" value="EMR07101.1"/>
    <property type="molecule type" value="Genomic_DNA"/>
</dbReference>
<comment type="caution">
    <text evidence="2">The sequence shown here is derived from an EMBL/GenBank/DDBJ whole genome shotgun (WGS) entry which is preliminary data.</text>
</comment>
<keyword evidence="1" id="KW-1133">Transmembrane helix</keyword>
<dbReference type="STRING" id="1235279.C772_00746"/>
<protein>
    <submittedName>
        <fullName evidence="2">Uncharacterized protein</fullName>
    </submittedName>
</protein>
<name>M7NIX7_9BACL</name>
<evidence type="ECO:0000256" key="1">
    <source>
        <dbReference type="SAM" id="Phobius"/>
    </source>
</evidence>
<accession>M7NIX7</accession>
<evidence type="ECO:0000313" key="2">
    <source>
        <dbReference type="EMBL" id="EMR07101.1"/>
    </source>
</evidence>
<keyword evidence="3" id="KW-1185">Reference proteome</keyword>
<feature type="transmembrane region" description="Helical" evidence="1">
    <location>
        <begin position="70"/>
        <end position="88"/>
    </location>
</feature>
<reference evidence="2 3" key="1">
    <citation type="journal article" date="2013" name="Genome Announc.">
        <title>Draft Genome Sequence of Bhargavaea cecembensis Strain DSE10T, Isolated from a Deep-Sea Sediment Sample Collected at a Depth of 5,904 m from the Chagos-Laccadive Ridge System in the Indian Ocean.</title>
        <authorList>
            <person name="Shivaji S."/>
            <person name="Ara S."/>
            <person name="Begum Z."/>
            <person name="Ruth M."/>
            <person name="Singh A."/>
            <person name="Kumar Pinnaka A."/>
        </authorList>
    </citation>
    <scope>NUCLEOTIDE SEQUENCE [LARGE SCALE GENOMIC DNA]</scope>
    <source>
        <strain evidence="2 3">DSE10</strain>
    </source>
</reference>
<dbReference type="OrthoDB" id="9843292at2"/>
<proteinExistence type="predicted"/>
<organism evidence="2 3">
    <name type="scientific">Bhargavaea cecembensis DSE10</name>
    <dbReference type="NCBI Taxonomy" id="1235279"/>
    <lineage>
        <taxon>Bacteria</taxon>
        <taxon>Bacillati</taxon>
        <taxon>Bacillota</taxon>
        <taxon>Bacilli</taxon>
        <taxon>Bacillales</taxon>
        <taxon>Caryophanaceae</taxon>
        <taxon>Bhargavaea</taxon>
    </lineage>
</organism>
<evidence type="ECO:0000313" key="3">
    <source>
        <dbReference type="Proteomes" id="UP000011919"/>
    </source>
</evidence>
<dbReference type="RefSeq" id="WP_008297540.1">
    <property type="nucleotide sequence ID" value="NZ_AOFT01000003.1"/>
</dbReference>
<dbReference type="Proteomes" id="UP000011919">
    <property type="component" value="Unassembled WGS sequence"/>
</dbReference>
<feature type="transmembrane region" description="Helical" evidence="1">
    <location>
        <begin position="37"/>
        <end position="58"/>
    </location>
</feature>
<sequence>MRFLSAFLASYLTMCGTVLLAIVAISFFNGTTGDLDYFIIMYLLMFGIPFALIGSLLGEMLIKYDSRSSLGNFIFYGALFGALLYVVMNTPNIESSANLGLDLFGILLLGGVGAITASVFYRVRTHRGRRFRIG</sequence>
<keyword evidence="1" id="KW-0812">Transmembrane</keyword>
<dbReference type="AlphaFoldDB" id="M7NIX7"/>
<feature type="transmembrane region" description="Helical" evidence="1">
    <location>
        <begin position="103"/>
        <end position="123"/>
    </location>
</feature>
<keyword evidence="1" id="KW-0472">Membrane</keyword>
<gene>
    <name evidence="2" type="ORF">C772_00746</name>
</gene>